<accession>A0A8S5THE0</accession>
<protein>
    <submittedName>
        <fullName evidence="1">Uncharacterized protein</fullName>
    </submittedName>
</protein>
<name>A0A8S5THE0_9CAUD</name>
<sequence length="108" mass="12571">MDKCYVILESLYTKPWFIFGEDYKLKQLDNDRLLGIVAYATEEAAIEMVESLRKSAKEVNDENILHKLPNVDELAGRLRYYKVFEMENVIATYKVMAIDILKTTPFGK</sequence>
<reference evidence="1" key="1">
    <citation type="journal article" date="2021" name="Proc. Natl. Acad. Sci. U.S.A.">
        <title>A Catalog of Tens of Thousands of Viruses from Human Metagenomes Reveals Hidden Associations with Chronic Diseases.</title>
        <authorList>
            <person name="Tisza M.J."/>
            <person name="Buck C.B."/>
        </authorList>
    </citation>
    <scope>NUCLEOTIDE SEQUENCE</scope>
    <source>
        <strain evidence="1">CtIty1</strain>
    </source>
</reference>
<dbReference type="EMBL" id="BK032823">
    <property type="protein sequence ID" value="DAF62407.1"/>
    <property type="molecule type" value="Genomic_DNA"/>
</dbReference>
<evidence type="ECO:0000313" key="1">
    <source>
        <dbReference type="EMBL" id="DAF62407.1"/>
    </source>
</evidence>
<organism evidence="1">
    <name type="scientific">Myoviridae sp. ctIty1</name>
    <dbReference type="NCBI Taxonomy" id="2827673"/>
    <lineage>
        <taxon>Viruses</taxon>
        <taxon>Duplodnaviria</taxon>
        <taxon>Heunggongvirae</taxon>
        <taxon>Uroviricota</taxon>
        <taxon>Caudoviricetes</taxon>
    </lineage>
</organism>
<proteinExistence type="predicted"/>